<protein>
    <submittedName>
        <fullName evidence="1">Uncharacterized protein</fullName>
    </submittedName>
</protein>
<evidence type="ECO:0000313" key="2">
    <source>
        <dbReference type="Proteomes" id="UP000017651"/>
    </source>
</evidence>
<organism evidence="1 2">
    <name type="scientific">Clavibacter phage CN1A</name>
    <dbReference type="NCBI Taxonomy" id="1406793"/>
    <lineage>
        <taxon>Viruses</taxon>
        <taxon>Duplodnaviria</taxon>
        <taxon>Heunggongvirae</taxon>
        <taxon>Uroviricota</taxon>
        <taxon>Caudoviricetes</taxon>
        <taxon>Cinunavirus</taxon>
        <taxon>Cinunavirus CN1A</taxon>
    </lineage>
</organism>
<dbReference type="KEGG" id="vg:18506522"/>
<gene>
    <name evidence="1" type="ORF">CN1A_2</name>
</gene>
<name>U5PTN8_9CAUD</name>
<dbReference type="RefSeq" id="YP_009004214.1">
    <property type="nucleotide sequence ID" value="NC_023549.1"/>
</dbReference>
<accession>U5PTN8</accession>
<proteinExistence type="predicted"/>
<reference evidence="1 2" key="1">
    <citation type="journal article" date="2013" name="Genome Announc.">
        <title>Complete Genome of Clavibacter michiganensis subsp. sepedonicusis Siphophage CN1A.</title>
        <authorList>
            <person name="Kongari R.R."/>
            <person name="Yao G.W."/>
            <person name="Chamakura K.R."/>
            <person name="Kuty Everett G.F."/>
        </authorList>
    </citation>
    <scope>NUCLEOTIDE SEQUENCE [LARGE SCALE GENOMIC DNA]</scope>
</reference>
<dbReference type="EMBL" id="KF669650">
    <property type="protein sequence ID" value="AGY47111.1"/>
    <property type="molecule type" value="Genomic_DNA"/>
</dbReference>
<dbReference type="Proteomes" id="UP000017651">
    <property type="component" value="Segment"/>
</dbReference>
<keyword evidence="2" id="KW-1185">Reference proteome</keyword>
<evidence type="ECO:0000313" key="1">
    <source>
        <dbReference type="EMBL" id="AGY47111.1"/>
    </source>
</evidence>
<sequence length="99" mass="10901">MTVVKLESTAFRDLAGMSHMSARRLGYQTDVLRHDDGSIDILFRNIMIARFTADGSALTLTDAGWDTSAVRDRLNVIARDNGLRVGFGQGRVETVVFAL</sequence>
<dbReference type="GeneID" id="18506522"/>